<evidence type="ECO:0000256" key="5">
    <source>
        <dbReference type="RuleBase" id="RU000492"/>
    </source>
</evidence>
<proteinExistence type="inferred from homology"/>
<evidence type="ECO:0000313" key="9">
    <source>
        <dbReference type="EMBL" id="GMI39626.1"/>
    </source>
</evidence>
<dbReference type="InterPro" id="IPR011545">
    <property type="entry name" value="DEAD/DEAH_box_helicase_dom"/>
</dbReference>
<keyword evidence="3 5" id="KW-0347">Helicase</keyword>
<dbReference type="GO" id="GO:0005524">
    <property type="term" value="F:ATP binding"/>
    <property type="evidence" value="ECO:0007669"/>
    <property type="project" value="UniProtKB-KW"/>
</dbReference>
<dbReference type="SMART" id="SM00490">
    <property type="entry name" value="HELICc"/>
    <property type="match status" value="1"/>
</dbReference>
<dbReference type="GO" id="GO:0016787">
    <property type="term" value="F:hydrolase activity"/>
    <property type="evidence" value="ECO:0007669"/>
    <property type="project" value="UniProtKB-KW"/>
</dbReference>
<dbReference type="EMBL" id="BRYA01000107">
    <property type="protein sequence ID" value="GMI39626.1"/>
    <property type="molecule type" value="Genomic_DNA"/>
</dbReference>
<dbReference type="Pfam" id="PF00270">
    <property type="entry name" value="DEAD"/>
    <property type="match status" value="1"/>
</dbReference>
<dbReference type="GO" id="GO:0003724">
    <property type="term" value="F:RNA helicase activity"/>
    <property type="evidence" value="ECO:0007669"/>
    <property type="project" value="TreeGrafter"/>
</dbReference>
<dbReference type="InterPro" id="IPR001650">
    <property type="entry name" value="Helicase_C-like"/>
</dbReference>
<dbReference type="Proteomes" id="UP001165065">
    <property type="component" value="Unassembled WGS sequence"/>
</dbReference>
<dbReference type="GO" id="GO:0003676">
    <property type="term" value="F:nucleic acid binding"/>
    <property type="evidence" value="ECO:0007669"/>
    <property type="project" value="InterPro"/>
</dbReference>
<accession>A0A9W7GC43</accession>
<dbReference type="GO" id="GO:0005829">
    <property type="term" value="C:cytosol"/>
    <property type="evidence" value="ECO:0007669"/>
    <property type="project" value="TreeGrafter"/>
</dbReference>
<dbReference type="CDD" id="cd00268">
    <property type="entry name" value="DEADc"/>
    <property type="match status" value="1"/>
</dbReference>
<feature type="compositionally biased region" description="Gly residues" evidence="6">
    <location>
        <begin position="685"/>
        <end position="764"/>
    </location>
</feature>
<dbReference type="Pfam" id="PF26142">
    <property type="entry name" value="DD_DDX21-DDX50"/>
    <property type="match status" value="1"/>
</dbReference>
<evidence type="ECO:0000259" key="7">
    <source>
        <dbReference type="PROSITE" id="PS51192"/>
    </source>
</evidence>
<dbReference type="PANTHER" id="PTHR47959">
    <property type="entry name" value="ATP-DEPENDENT RNA HELICASE RHLE-RELATED"/>
    <property type="match status" value="1"/>
</dbReference>
<comment type="caution">
    <text evidence="9">The sequence shown here is derived from an EMBL/GenBank/DDBJ whole genome shotgun (WGS) entry which is preliminary data.</text>
</comment>
<dbReference type="InterPro" id="IPR000629">
    <property type="entry name" value="RNA-helicase_DEAD-box_CS"/>
</dbReference>
<organism evidence="9 10">
    <name type="scientific">Triparma columacea</name>
    <dbReference type="NCBI Taxonomy" id="722753"/>
    <lineage>
        <taxon>Eukaryota</taxon>
        <taxon>Sar</taxon>
        <taxon>Stramenopiles</taxon>
        <taxon>Ochrophyta</taxon>
        <taxon>Bolidophyceae</taxon>
        <taxon>Parmales</taxon>
        <taxon>Triparmaceae</taxon>
        <taxon>Triparma</taxon>
    </lineage>
</organism>
<name>A0A9W7GC43_9STRA</name>
<dbReference type="InterPro" id="IPR050079">
    <property type="entry name" value="DEAD_box_RNA_helicase"/>
</dbReference>
<evidence type="ECO:0000256" key="4">
    <source>
        <dbReference type="ARBA" id="ARBA00022840"/>
    </source>
</evidence>
<dbReference type="PANTHER" id="PTHR47959:SF1">
    <property type="entry name" value="ATP-DEPENDENT RNA HELICASE DBPA"/>
    <property type="match status" value="1"/>
</dbReference>
<keyword evidence="2 5" id="KW-0378">Hydrolase</keyword>
<evidence type="ECO:0000256" key="6">
    <source>
        <dbReference type="SAM" id="MobiDB-lite"/>
    </source>
</evidence>
<keyword evidence="10" id="KW-1185">Reference proteome</keyword>
<dbReference type="InterPro" id="IPR027417">
    <property type="entry name" value="P-loop_NTPase"/>
</dbReference>
<evidence type="ECO:0000259" key="8">
    <source>
        <dbReference type="PROSITE" id="PS51194"/>
    </source>
</evidence>
<dbReference type="InterPro" id="IPR059027">
    <property type="entry name" value="DD_DDX21-DDX50"/>
</dbReference>
<evidence type="ECO:0000256" key="2">
    <source>
        <dbReference type="ARBA" id="ARBA00022801"/>
    </source>
</evidence>
<keyword evidence="1 5" id="KW-0547">Nucleotide-binding</keyword>
<dbReference type="CDD" id="cd18787">
    <property type="entry name" value="SF2_C_DEAD"/>
    <property type="match status" value="1"/>
</dbReference>
<protein>
    <recommendedName>
        <fullName evidence="11">RNA helicase</fullName>
    </recommendedName>
</protein>
<feature type="compositionally biased region" description="Basic and acidic residues" evidence="6">
    <location>
        <begin position="765"/>
        <end position="780"/>
    </location>
</feature>
<dbReference type="PROSITE" id="PS51192">
    <property type="entry name" value="HELICASE_ATP_BIND_1"/>
    <property type="match status" value="1"/>
</dbReference>
<sequence length="780" mass="82029">MVMAKDELDMEIDNMIENIVMEEVPPPSLTNIETENPEHLSTMNPHWLELGMTRQVIDVLSRKAITSFTPVQAEAFEPAMLGRDIIGRSRTGTGKTLAFGLPALHRLRELGAGRVTKDGQRPPRGRKPSMIVLAPTRELARQVAEELTEVGKPLGLDVALFHGGVSYEPQTRALRAGIDVLVATPGRIIDHLDRGNLDVSEVNVAVLDEADEMLNLGFADDVERVMSDCGSANDVKPQVLLFSATTPSWVTDIAGEYQTNALKIDATTKEDGGRGARTATTVRHLAIQIPPSRDERASMLEDIIAVEISKDADLAKIASAAGPTDNPLFNDTYVNTIAADAIAAKAASSGAMQQKIFGKTIVFTQTKRDADELVSGGVFKSLTAQALHGDVAQKQRDATLSAFRAGAFNVLVATDVAARGIDIPEVDLVIQYEPPRDVDTYVHRSGRTGRAGRKGTSILLFTPREARDIVRIERSLGHGFKFDLTGPPTQEAALVAASRTSALACSAIPDSTAAHFQEAAAALLSSQDSDPVDVVAKCLAAISKRTGSVESKSLLTGEKGMRTVQMSASLEQRDGRGITAGDVMFAVSKLTAEARAEKMGEAVADEDAEETFSLEEASMGFPYNCDVGKISTFRENNIACFDLADEDAGALIEYSEKVGGIKGFQFSTLDSLPVERNQLQTRGSYQGGGRQGGGRGGEYRGGGGNRQGGGGGGYRSRQGGGGYRGGGGGGRRDGGGGYRGGGGGRRDGGGGGYRGGGGGGGGGGGRRDGGGGGGRRSDGW</sequence>
<evidence type="ECO:0000313" key="10">
    <source>
        <dbReference type="Proteomes" id="UP001165065"/>
    </source>
</evidence>
<feature type="region of interest" description="Disordered" evidence="6">
    <location>
        <begin position="680"/>
        <end position="780"/>
    </location>
</feature>
<evidence type="ECO:0008006" key="11">
    <source>
        <dbReference type="Google" id="ProtNLM"/>
    </source>
</evidence>
<dbReference type="AlphaFoldDB" id="A0A9W7GC43"/>
<comment type="similarity">
    <text evidence="5">Belongs to the DEAD box helicase family.</text>
</comment>
<dbReference type="Pfam" id="PF00271">
    <property type="entry name" value="Helicase_C"/>
    <property type="match status" value="1"/>
</dbReference>
<gene>
    <name evidence="9" type="ORF">TrCOL_g10448</name>
</gene>
<dbReference type="Gene3D" id="3.40.50.300">
    <property type="entry name" value="P-loop containing nucleotide triphosphate hydrolases"/>
    <property type="match status" value="2"/>
</dbReference>
<reference evidence="10" key="1">
    <citation type="journal article" date="2023" name="Commun. Biol.">
        <title>Genome analysis of Parmales, the sister group of diatoms, reveals the evolutionary specialization of diatoms from phago-mixotrophs to photoautotrophs.</title>
        <authorList>
            <person name="Ban H."/>
            <person name="Sato S."/>
            <person name="Yoshikawa S."/>
            <person name="Yamada K."/>
            <person name="Nakamura Y."/>
            <person name="Ichinomiya M."/>
            <person name="Sato N."/>
            <person name="Blanc-Mathieu R."/>
            <person name="Endo H."/>
            <person name="Kuwata A."/>
            <person name="Ogata H."/>
        </authorList>
    </citation>
    <scope>NUCLEOTIDE SEQUENCE [LARGE SCALE GENOMIC DNA]</scope>
</reference>
<dbReference type="SUPFAM" id="SSF52540">
    <property type="entry name" value="P-loop containing nucleoside triphosphate hydrolases"/>
    <property type="match status" value="1"/>
</dbReference>
<dbReference type="InterPro" id="IPR044742">
    <property type="entry name" value="DEAD/DEAH_RhlB"/>
</dbReference>
<dbReference type="OrthoDB" id="4255at2759"/>
<dbReference type="PROSITE" id="PS00039">
    <property type="entry name" value="DEAD_ATP_HELICASE"/>
    <property type="match status" value="1"/>
</dbReference>
<feature type="domain" description="Helicase C-terminal" evidence="8">
    <location>
        <begin position="351"/>
        <end position="495"/>
    </location>
</feature>
<evidence type="ECO:0000256" key="1">
    <source>
        <dbReference type="ARBA" id="ARBA00022741"/>
    </source>
</evidence>
<evidence type="ECO:0000256" key="3">
    <source>
        <dbReference type="ARBA" id="ARBA00022806"/>
    </source>
</evidence>
<feature type="domain" description="Helicase ATP-binding" evidence="7">
    <location>
        <begin position="76"/>
        <end position="264"/>
    </location>
</feature>
<keyword evidence="4 5" id="KW-0067">ATP-binding</keyword>
<dbReference type="PROSITE" id="PS51194">
    <property type="entry name" value="HELICASE_CTER"/>
    <property type="match status" value="1"/>
</dbReference>
<dbReference type="SMART" id="SM00487">
    <property type="entry name" value="DEXDc"/>
    <property type="match status" value="1"/>
</dbReference>
<dbReference type="InterPro" id="IPR014001">
    <property type="entry name" value="Helicase_ATP-bd"/>
</dbReference>